<dbReference type="NCBIfam" id="TIGR01134">
    <property type="entry name" value="purF"/>
    <property type="match status" value="1"/>
</dbReference>
<comment type="function">
    <text evidence="7">Catalyzes the formation of phosphoribosylamine from phosphoribosylpyrophosphate (PRPP) and glutamine.</text>
</comment>
<keyword evidence="7" id="KW-0460">Magnesium</keyword>
<dbReference type="Pfam" id="PF13522">
    <property type="entry name" value="GATase_6"/>
    <property type="match status" value="1"/>
</dbReference>
<keyword evidence="3 7" id="KW-0328">Glycosyltransferase</keyword>
<proteinExistence type="inferred from homology"/>
<comment type="cofactor">
    <cofactor evidence="7">
        <name>[4Fe-4S] cluster</name>
        <dbReference type="ChEBI" id="CHEBI:49883"/>
    </cofactor>
    <text evidence="7">Binds 1 [4Fe-4S] cluster per subunit.</text>
</comment>
<feature type="binding site" evidence="7">
    <location>
        <position position="445"/>
    </location>
    <ligand>
        <name>[4Fe-4S] cluster</name>
        <dbReference type="ChEBI" id="CHEBI:49883"/>
    </ligand>
</feature>
<keyword evidence="7" id="KW-0411">Iron-sulfur</keyword>
<evidence type="ECO:0000256" key="6">
    <source>
        <dbReference type="ARBA" id="ARBA00022962"/>
    </source>
</evidence>
<feature type="binding site" evidence="7">
    <location>
        <position position="355"/>
    </location>
    <ligand>
        <name>Mg(2+)</name>
        <dbReference type="ChEBI" id="CHEBI:18420"/>
    </ligand>
</feature>
<dbReference type="GO" id="GO:0004044">
    <property type="term" value="F:amidophosphoribosyltransferase activity"/>
    <property type="evidence" value="ECO:0007669"/>
    <property type="project" value="UniProtKB-EC"/>
</dbReference>
<evidence type="ECO:0000256" key="3">
    <source>
        <dbReference type="ARBA" id="ARBA00022676"/>
    </source>
</evidence>
<sequence>MSIHEECGVFGVLDPAGDCARTTYYGLFALQHRGQESCGIASIQDREMSFHKDLGLVGEVFTPEILDRLGGTMAVGHVRYATTGGSRRENAQPLTLKYVKGTLAVAHNGNLVNAGDLRTAFEYRGAIFQTTTDSELIAYAIAQERLRCASAEEAVCQALKGLRGAFSLIVMSPQKLIAARDPWGFRPLCMGRRGDAVIFASETCALSAVGAKFERDLDPGEIVVADKDGVRSIRENCVGASSHMCIFEYIYFARPDSVLCGQSVHEARRNAGRLLAQEHPAEADVVIGVPDSGLDAAMGYAEASGIPYGVGLVKNRYIGRTFITPGQESREQAVRIKLGALASCVAGKRVVMIDDSIVRGTTSRQIVSLLREAGATAVHMRSSAPPFIAPCYFGTDIPDRKNLIACHHSVEEIKEMIGADSLGFLSLEGLHKIAPQANCGFCDGCFTDNYPVCV</sequence>
<evidence type="ECO:0000313" key="10">
    <source>
        <dbReference type="EMBL" id="MEQ2442924.1"/>
    </source>
</evidence>
<dbReference type="InterPro" id="IPR005854">
    <property type="entry name" value="PurF"/>
</dbReference>
<dbReference type="EMBL" id="JBBMFK010000006">
    <property type="protein sequence ID" value="MEQ2442924.1"/>
    <property type="molecule type" value="Genomic_DNA"/>
</dbReference>
<keyword evidence="7" id="KW-0479">Metal-binding</keyword>
<dbReference type="InterPro" id="IPR029057">
    <property type="entry name" value="PRTase-like"/>
</dbReference>
<keyword evidence="6 7" id="KW-0315">Glutamine amidotransferase</keyword>
<feature type="binding site" evidence="7">
    <location>
        <position position="354"/>
    </location>
    <ligand>
        <name>Mg(2+)</name>
        <dbReference type="ChEBI" id="CHEBI:18420"/>
    </ligand>
</feature>
<dbReference type="Pfam" id="PF00156">
    <property type="entry name" value="Pribosyltran"/>
    <property type="match status" value="1"/>
</dbReference>
<dbReference type="Gene3D" id="3.40.50.2020">
    <property type="match status" value="1"/>
</dbReference>
<evidence type="ECO:0000256" key="7">
    <source>
        <dbReference type="HAMAP-Rule" id="MF_01931"/>
    </source>
</evidence>
<dbReference type="SUPFAM" id="SSF56235">
    <property type="entry name" value="N-terminal nucleophile aminohydrolases (Ntn hydrolases)"/>
    <property type="match status" value="1"/>
</dbReference>
<feature type="domain" description="Glutamine amidotransferase type-2" evidence="9">
    <location>
        <begin position="7"/>
        <end position="228"/>
    </location>
</feature>
<comment type="cofactor">
    <cofactor evidence="7">
        <name>Mg(2+)</name>
        <dbReference type="ChEBI" id="CHEBI:18420"/>
    </cofactor>
    <text evidence="7">Binds 1 Mg(2+) ion per subunit.</text>
</comment>
<keyword evidence="4 7" id="KW-0808">Transferase</keyword>
<feature type="binding site" evidence="7">
    <location>
        <position position="292"/>
    </location>
    <ligand>
        <name>Mg(2+)</name>
        <dbReference type="ChEBI" id="CHEBI:18420"/>
    </ligand>
</feature>
<evidence type="ECO:0000256" key="2">
    <source>
        <dbReference type="ARBA" id="ARBA00010138"/>
    </source>
</evidence>
<evidence type="ECO:0000256" key="5">
    <source>
        <dbReference type="ARBA" id="ARBA00022755"/>
    </source>
</evidence>
<comment type="caution">
    <text evidence="10">The sequence shown here is derived from an EMBL/GenBank/DDBJ whole genome shotgun (WGS) entry which is preliminary data.</text>
</comment>
<dbReference type="InterPro" id="IPR035584">
    <property type="entry name" value="PurF_N"/>
</dbReference>
<dbReference type="CDD" id="cd06223">
    <property type="entry name" value="PRTases_typeI"/>
    <property type="match status" value="1"/>
</dbReference>
<dbReference type="EC" id="2.4.2.14" evidence="7"/>
<dbReference type="InterPro" id="IPR000836">
    <property type="entry name" value="PRTase_dom"/>
</dbReference>
<protein>
    <recommendedName>
        <fullName evidence="7">Amidophosphoribosyltransferase</fullName>
        <shortName evidence="7">ATase</shortName>
        <ecNumber evidence="7">2.4.2.14</ecNumber>
    </recommendedName>
    <alternativeName>
        <fullName evidence="7">Glutamine phosphoribosylpyrophosphate amidotransferase</fullName>
        <shortName evidence="7">GPATase</shortName>
    </alternativeName>
</protein>
<gene>
    <name evidence="7 10" type="primary">purF</name>
    <name evidence="10" type="ORF">WMO64_05530</name>
</gene>
<feature type="active site" description="Nucleophile" evidence="7">
    <location>
        <position position="7"/>
    </location>
</feature>
<feature type="binding site" evidence="7">
    <location>
        <position position="442"/>
    </location>
    <ligand>
        <name>[4Fe-4S] cluster</name>
        <dbReference type="ChEBI" id="CHEBI:49883"/>
    </ligand>
</feature>
<evidence type="ECO:0000256" key="8">
    <source>
        <dbReference type="PIRNR" id="PIRNR000485"/>
    </source>
</evidence>
<evidence type="ECO:0000256" key="4">
    <source>
        <dbReference type="ARBA" id="ARBA00022679"/>
    </source>
</evidence>
<dbReference type="InterPro" id="IPR029055">
    <property type="entry name" value="Ntn_hydrolases_N"/>
</dbReference>
<comment type="pathway">
    <text evidence="1 7 8">Purine metabolism; IMP biosynthesis via de novo pathway; N(1)-(5-phospho-D-ribosyl)glycinamide from 5-phospho-alpha-D-ribose 1-diphosphate: step 1/2.</text>
</comment>
<name>A0ABV1E6J4_9FIRM</name>
<comment type="similarity">
    <text evidence="2 7 8">In the C-terminal section; belongs to the purine/pyrimidine phosphoribosyltransferase family.</text>
</comment>
<reference evidence="10 11" key="1">
    <citation type="submission" date="2024-03" db="EMBL/GenBank/DDBJ databases">
        <title>Human intestinal bacterial collection.</title>
        <authorList>
            <person name="Pauvert C."/>
            <person name="Hitch T.C.A."/>
            <person name="Clavel T."/>
        </authorList>
    </citation>
    <scope>NUCLEOTIDE SEQUENCE [LARGE SCALE GENOMIC DNA]</scope>
    <source>
        <strain evidence="10 11">CLA-AP-H29</strain>
    </source>
</reference>
<evidence type="ECO:0000256" key="1">
    <source>
        <dbReference type="ARBA" id="ARBA00005209"/>
    </source>
</evidence>
<dbReference type="HAMAP" id="MF_01931">
    <property type="entry name" value="PurF"/>
    <property type="match status" value="1"/>
</dbReference>
<dbReference type="SUPFAM" id="SSF53271">
    <property type="entry name" value="PRTase-like"/>
    <property type="match status" value="1"/>
</dbReference>
<dbReference type="RefSeq" id="WP_349231289.1">
    <property type="nucleotide sequence ID" value="NZ_JBBMFK010000006.1"/>
</dbReference>
<organism evidence="10 11">
    <name type="scientific">Pseudoflavonifractor intestinihominis</name>
    <dbReference type="NCBI Taxonomy" id="3133171"/>
    <lineage>
        <taxon>Bacteria</taxon>
        <taxon>Bacillati</taxon>
        <taxon>Bacillota</taxon>
        <taxon>Clostridia</taxon>
        <taxon>Eubacteriales</taxon>
        <taxon>Oscillospiraceae</taxon>
        <taxon>Pseudoflavonifractor</taxon>
    </lineage>
</organism>
<feature type="binding site" evidence="7">
    <location>
        <position position="391"/>
    </location>
    <ligand>
        <name>[4Fe-4S] cluster</name>
        <dbReference type="ChEBI" id="CHEBI:49883"/>
    </ligand>
</feature>
<accession>A0ABV1E6J4</accession>
<comment type="catalytic activity">
    <reaction evidence="7 8">
        <text>5-phospho-beta-D-ribosylamine + L-glutamate + diphosphate = 5-phospho-alpha-D-ribose 1-diphosphate + L-glutamine + H2O</text>
        <dbReference type="Rhea" id="RHEA:14905"/>
        <dbReference type="ChEBI" id="CHEBI:15377"/>
        <dbReference type="ChEBI" id="CHEBI:29985"/>
        <dbReference type="ChEBI" id="CHEBI:33019"/>
        <dbReference type="ChEBI" id="CHEBI:58017"/>
        <dbReference type="ChEBI" id="CHEBI:58359"/>
        <dbReference type="ChEBI" id="CHEBI:58681"/>
        <dbReference type="EC" id="2.4.2.14"/>
    </reaction>
</comment>
<feature type="binding site" evidence="7">
    <location>
        <position position="245"/>
    </location>
    <ligand>
        <name>[4Fe-4S] cluster</name>
        <dbReference type="ChEBI" id="CHEBI:49883"/>
    </ligand>
</feature>
<dbReference type="Gene3D" id="3.60.20.10">
    <property type="entry name" value="Glutamine Phosphoribosylpyrophosphate, subunit 1, domain 1"/>
    <property type="match status" value="1"/>
</dbReference>
<dbReference type="Proteomes" id="UP001464378">
    <property type="component" value="Unassembled WGS sequence"/>
</dbReference>
<dbReference type="PANTHER" id="PTHR11907">
    <property type="entry name" value="AMIDOPHOSPHORIBOSYLTRANSFERASE"/>
    <property type="match status" value="1"/>
</dbReference>
<dbReference type="InterPro" id="IPR017932">
    <property type="entry name" value="GATase_2_dom"/>
</dbReference>
<keyword evidence="7" id="KW-0004">4Fe-4S</keyword>
<keyword evidence="7" id="KW-0408">Iron</keyword>
<dbReference type="PIRSF" id="PIRSF000485">
    <property type="entry name" value="Amd_phspho_trans"/>
    <property type="match status" value="1"/>
</dbReference>
<dbReference type="PROSITE" id="PS51278">
    <property type="entry name" value="GATASE_TYPE_2"/>
    <property type="match status" value="1"/>
</dbReference>
<keyword evidence="5 7" id="KW-0658">Purine biosynthesis</keyword>
<evidence type="ECO:0000313" key="11">
    <source>
        <dbReference type="Proteomes" id="UP001464378"/>
    </source>
</evidence>
<dbReference type="CDD" id="cd00715">
    <property type="entry name" value="GPATase_N"/>
    <property type="match status" value="1"/>
</dbReference>
<keyword evidence="11" id="KW-1185">Reference proteome</keyword>
<evidence type="ECO:0000259" key="9">
    <source>
        <dbReference type="PROSITE" id="PS51278"/>
    </source>
</evidence>